<sequence length="131" mass="12725">MIRSSLPFLLAFLTLVAVVTGWSGGAWAHDCMQHPQMAVATPHQGHAHSSAVPTPRAVAAAAHGCHQAADCCCVGGMAGCAAACVGALVPAPLPDAGRSAAKSVLLPSGDAGGAGLALAPALGPPRATAFA</sequence>
<evidence type="ECO:0000313" key="2">
    <source>
        <dbReference type="EMBL" id="TWB37588.1"/>
    </source>
</evidence>
<feature type="chain" id="PRO_5021879161" description="CopL family metal-binding regulatory protein" evidence="1">
    <location>
        <begin position="29"/>
        <end position="131"/>
    </location>
</feature>
<evidence type="ECO:0008006" key="4">
    <source>
        <dbReference type="Google" id="ProtNLM"/>
    </source>
</evidence>
<keyword evidence="3" id="KW-1185">Reference proteome</keyword>
<dbReference type="AlphaFoldDB" id="A0A560GUC7"/>
<organism evidence="2 3">
    <name type="scientific">Nitrospirillum amazonense</name>
    <dbReference type="NCBI Taxonomy" id="28077"/>
    <lineage>
        <taxon>Bacteria</taxon>
        <taxon>Pseudomonadati</taxon>
        <taxon>Pseudomonadota</taxon>
        <taxon>Alphaproteobacteria</taxon>
        <taxon>Rhodospirillales</taxon>
        <taxon>Azospirillaceae</taxon>
        <taxon>Nitrospirillum</taxon>
    </lineage>
</organism>
<comment type="caution">
    <text evidence="2">The sequence shown here is derived from an EMBL/GenBank/DDBJ whole genome shotgun (WGS) entry which is preliminary data.</text>
</comment>
<proteinExistence type="predicted"/>
<protein>
    <recommendedName>
        <fullName evidence="4">CopL family metal-binding regulatory protein</fullName>
    </recommendedName>
</protein>
<evidence type="ECO:0000256" key="1">
    <source>
        <dbReference type="SAM" id="SignalP"/>
    </source>
</evidence>
<dbReference type="Proteomes" id="UP000315751">
    <property type="component" value="Unassembled WGS sequence"/>
</dbReference>
<feature type="signal peptide" evidence="1">
    <location>
        <begin position="1"/>
        <end position="28"/>
    </location>
</feature>
<gene>
    <name evidence="2" type="ORF">FBZ90_11475</name>
</gene>
<accession>A0A560GUC7</accession>
<evidence type="ECO:0000313" key="3">
    <source>
        <dbReference type="Proteomes" id="UP000315751"/>
    </source>
</evidence>
<keyword evidence="1" id="KW-0732">Signal</keyword>
<reference evidence="2 3" key="1">
    <citation type="submission" date="2019-06" db="EMBL/GenBank/DDBJ databases">
        <title>Genomic Encyclopedia of Type Strains, Phase IV (KMG-V): Genome sequencing to study the core and pangenomes of soil and plant-associated prokaryotes.</title>
        <authorList>
            <person name="Whitman W."/>
        </authorList>
    </citation>
    <scope>NUCLEOTIDE SEQUENCE [LARGE SCALE GENOMIC DNA]</scope>
    <source>
        <strain evidence="2 3">BR 11622</strain>
    </source>
</reference>
<dbReference type="EMBL" id="VITR01000014">
    <property type="protein sequence ID" value="TWB37588.1"/>
    <property type="molecule type" value="Genomic_DNA"/>
</dbReference>
<name>A0A560GUC7_9PROT</name>
<dbReference type="RefSeq" id="WP_145735032.1">
    <property type="nucleotide sequence ID" value="NZ_VITR01000014.1"/>
</dbReference>